<evidence type="ECO:0000313" key="1">
    <source>
        <dbReference type="EMBL" id="MBM9913964.1"/>
    </source>
</evidence>
<gene>
    <name evidence="1" type="ORF">JJW18_10805</name>
    <name evidence="2" type="ORF">JJW19_00055</name>
</gene>
<name>A0AAW4GHX6_9GAMM</name>
<dbReference type="AlphaFoldDB" id="A0AAW4GHX6"/>
<reference evidence="3" key="1">
    <citation type="submission" date="2021-01" db="EMBL/GenBank/DDBJ databases">
        <title>Stenotrophomonas maltophilia.</title>
        <authorList>
            <person name="Yu Y."/>
        </authorList>
    </citation>
    <scope>NUCLEOTIDE SEQUENCE [LARGE SCALE GENOMIC DNA]</scope>
    <source>
        <strain evidence="3">As-6</strain>
    </source>
</reference>
<dbReference type="RefSeq" id="WP_205404916.1">
    <property type="nucleotide sequence ID" value="NZ_JAFFTA010000017.1"/>
</dbReference>
<dbReference type="Proteomes" id="UP000749453">
    <property type="component" value="Unassembled WGS sequence"/>
</dbReference>
<keyword evidence="3" id="KW-1185">Reference proteome</keyword>
<comment type="caution">
    <text evidence="1">The sequence shown here is derived from an EMBL/GenBank/DDBJ whole genome shotgun (WGS) entry which is preliminary data.</text>
</comment>
<evidence type="ECO:0000313" key="2">
    <source>
        <dbReference type="EMBL" id="MBM9936522.1"/>
    </source>
</evidence>
<dbReference type="EMBL" id="JAFFTB010000001">
    <property type="protein sequence ID" value="MBM9936522.1"/>
    <property type="molecule type" value="Genomic_DNA"/>
</dbReference>
<proteinExistence type="predicted"/>
<dbReference type="EMBL" id="JAFFTA010000017">
    <property type="protein sequence ID" value="MBM9913964.1"/>
    <property type="molecule type" value="Genomic_DNA"/>
</dbReference>
<dbReference type="Proteomes" id="UP000784064">
    <property type="component" value="Unassembled WGS sequence"/>
</dbReference>
<sequence length="89" mass="10067">MIAVLGPVVAHSYRPEARINVTTYREFSDLEFLQLQEDLRVRLRRESVAGMPEFNMVSAATYFEIHQDGEPVILVDNSAGRLLVIAFGE</sequence>
<evidence type="ECO:0000313" key="3">
    <source>
        <dbReference type="Proteomes" id="UP000749453"/>
    </source>
</evidence>
<organism evidence="1 4">
    <name type="scientific">Stenotrophomonas lactitubi</name>
    <dbReference type="NCBI Taxonomy" id="2045214"/>
    <lineage>
        <taxon>Bacteria</taxon>
        <taxon>Pseudomonadati</taxon>
        <taxon>Pseudomonadota</taxon>
        <taxon>Gammaproteobacteria</taxon>
        <taxon>Lysobacterales</taxon>
        <taxon>Lysobacteraceae</taxon>
        <taxon>Stenotrophomonas</taxon>
    </lineage>
</organism>
<evidence type="ECO:0000313" key="4">
    <source>
        <dbReference type="Proteomes" id="UP000784064"/>
    </source>
</evidence>
<protein>
    <submittedName>
        <fullName evidence="1">Uncharacterized protein</fullName>
    </submittedName>
</protein>
<accession>A0AAW4GHX6</accession>
<reference evidence="1" key="2">
    <citation type="submission" date="2021-01" db="EMBL/GenBank/DDBJ databases">
        <authorList>
            <person name="Yu Y."/>
        </authorList>
    </citation>
    <scope>NUCLEOTIDE SEQUENCE</scope>
    <source>
        <strain evidence="1">As-5</strain>
        <strain evidence="2">As-6</strain>
    </source>
</reference>